<comment type="function">
    <text evidence="7">Flavin prenyltransferase that catalyzes the synthesis of the prenylated FMN cofactor (prenyl-FMN) for 4-hydroxy-3-polyprenylbenzoic acid decarboxylase UbiD. The prenyltransferase is metal-independent and links a dimethylallyl moiety from dimethylallyl monophosphate (DMAP) to the flavin N5 and C6 atoms of FMN.</text>
</comment>
<dbReference type="HOGENOM" id="CLU_074522_0_1_11"/>
<gene>
    <name evidence="7" type="primary">ubiX</name>
    <name evidence="9" type="ORF">MVAC_00100</name>
</gene>
<keyword evidence="2 7" id="KW-0285">Flavoprotein</keyword>
<feature type="binding site" evidence="7">
    <location>
        <begin position="6"/>
        <end position="8"/>
    </location>
    <ligand>
        <name>FMN</name>
        <dbReference type="ChEBI" id="CHEBI:58210"/>
    </ligand>
</feature>
<evidence type="ECO:0000256" key="5">
    <source>
        <dbReference type="ARBA" id="ARBA00050612"/>
    </source>
</evidence>
<dbReference type="EC" id="2.5.1.129" evidence="7"/>
<dbReference type="Pfam" id="PF02441">
    <property type="entry name" value="Flavoprotein"/>
    <property type="match status" value="1"/>
</dbReference>
<sequence length="198" mass="21181">MVGVTGASGALYGLRTLELLRDVDDVETHLVVSKGARATIKSELDMTSADLADHADVCHSDSNLGASIASGSFHADGMLVAPCSVKTMSGIANSYADNLIVRAADVMLKERRRLVLLLRETPLHIGHLRLMTQVTEAGAVVMPPVPALYAHPQSIRDMVDFTVVRALDLIGVQGPSITRWSGIENDAPVMLTQEGRRA</sequence>
<evidence type="ECO:0000256" key="4">
    <source>
        <dbReference type="ARBA" id="ARBA00022679"/>
    </source>
</evidence>
<keyword evidence="3 7" id="KW-0288">FMN</keyword>
<dbReference type="NCBIfam" id="NF004685">
    <property type="entry name" value="PRK06029.1"/>
    <property type="match status" value="1"/>
</dbReference>
<evidence type="ECO:0000313" key="9">
    <source>
        <dbReference type="EMBL" id="EJZ12902.1"/>
    </source>
</evidence>
<keyword evidence="9" id="KW-0456">Lyase</keyword>
<dbReference type="GO" id="GO:0106141">
    <property type="term" value="F:flavin prenyltransferase activity"/>
    <property type="evidence" value="ECO:0007669"/>
    <property type="project" value="UniProtKB-EC"/>
</dbReference>
<dbReference type="HAMAP" id="MF_01984">
    <property type="entry name" value="ubiX_pad"/>
    <property type="match status" value="1"/>
</dbReference>
<dbReference type="Proteomes" id="UP000006072">
    <property type="component" value="Unassembled WGS sequence"/>
</dbReference>
<dbReference type="Gene3D" id="3.40.50.1950">
    <property type="entry name" value="Flavin prenyltransferase-like"/>
    <property type="match status" value="1"/>
</dbReference>
<name>K0V0L5_MYCVA</name>
<evidence type="ECO:0000256" key="3">
    <source>
        <dbReference type="ARBA" id="ARBA00022643"/>
    </source>
</evidence>
<feature type="domain" description="Flavoprotein" evidence="8">
    <location>
        <begin position="2"/>
        <end position="163"/>
    </location>
</feature>
<feature type="binding site" evidence="7">
    <location>
        <position position="165"/>
    </location>
    <ligand>
        <name>dimethylallyl phosphate</name>
        <dbReference type="ChEBI" id="CHEBI:88052"/>
    </ligand>
</feature>
<feature type="binding site" evidence="7">
    <location>
        <position position="119"/>
    </location>
    <ligand>
        <name>FMN</name>
        <dbReference type="ChEBI" id="CHEBI:58210"/>
    </ligand>
</feature>
<evidence type="ECO:0000256" key="6">
    <source>
        <dbReference type="ARBA" id="ARBA00060793"/>
    </source>
</evidence>
<dbReference type="PANTHER" id="PTHR43374:SF1">
    <property type="entry name" value="FLAVIN PRENYLTRANSFERASE PAD1, MITOCHONDRIAL"/>
    <property type="match status" value="1"/>
</dbReference>
<reference evidence="9 10" key="1">
    <citation type="journal article" date="2012" name="J. Bacteriol.">
        <title>Complete Genome Sequence of Mycobacterium vaccae Type Strain ATCC 25954.</title>
        <authorList>
            <person name="Ho Y.S."/>
            <person name="Adroub S.A."/>
            <person name="Abadi M."/>
            <person name="Al Alwan B."/>
            <person name="Alkhateeb R."/>
            <person name="Gao G."/>
            <person name="Ragab A."/>
            <person name="Ali S."/>
            <person name="van Soolingen D."/>
            <person name="Bitter W."/>
            <person name="Pain A."/>
            <person name="Abdallah A.M."/>
        </authorList>
    </citation>
    <scope>NUCLEOTIDE SEQUENCE [LARGE SCALE GENOMIC DNA]</scope>
    <source>
        <strain evidence="9 10">ATCC 25954</strain>
    </source>
</reference>
<dbReference type="SUPFAM" id="SSF52507">
    <property type="entry name" value="Homo-oligomeric flavin-containing Cys decarboxylases, HFCD"/>
    <property type="match status" value="1"/>
</dbReference>
<evidence type="ECO:0000256" key="2">
    <source>
        <dbReference type="ARBA" id="ARBA00022630"/>
    </source>
</evidence>
<feature type="binding site" evidence="7">
    <location>
        <position position="149"/>
    </location>
    <ligand>
        <name>dimethylallyl phosphate</name>
        <dbReference type="ChEBI" id="CHEBI:88052"/>
    </ligand>
</feature>
<feature type="binding site" evidence="7">
    <location>
        <position position="33"/>
    </location>
    <ligand>
        <name>FMN</name>
        <dbReference type="ChEBI" id="CHEBI:58210"/>
    </ligand>
</feature>
<protein>
    <recommendedName>
        <fullName evidence="7">Flavin prenyltransferase UbiX</fullName>
        <ecNumber evidence="7">2.5.1.129</ecNumber>
    </recommendedName>
</protein>
<dbReference type="PANTHER" id="PTHR43374">
    <property type="entry name" value="FLAVIN PRENYLTRANSFERASE"/>
    <property type="match status" value="1"/>
</dbReference>
<dbReference type="eggNOG" id="COG0163">
    <property type="taxonomic scope" value="Bacteria"/>
</dbReference>
<evidence type="ECO:0000313" key="10">
    <source>
        <dbReference type="Proteomes" id="UP000006072"/>
    </source>
</evidence>
<keyword evidence="4 7" id="KW-0808">Transferase</keyword>
<comment type="similarity">
    <text evidence="6 7">Belongs to the UbiX/PAD1 family.</text>
</comment>
<comment type="caution">
    <text evidence="7">Lacks conserved residue(s) required for the propagation of feature annotation.</text>
</comment>
<organism evidence="9 10">
    <name type="scientific">Mycolicibacterium vaccae ATCC 25954</name>
    <dbReference type="NCBI Taxonomy" id="1194972"/>
    <lineage>
        <taxon>Bacteria</taxon>
        <taxon>Bacillati</taxon>
        <taxon>Actinomycetota</taxon>
        <taxon>Actinomycetes</taxon>
        <taxon>Mycobacteriales</taxon>
        <taxon>Mycobacteriaceae</taxon>
        <taxon>Mycolicibacterium</taxon>
    </lineage>
</organism>
<dbReference type="PATRIC" id="fig|1194972.3.peg.21"/>
<accession>K0V0L5</accession>
<dbReference type="FunFam" id="3.40.50.1950:FF:000001">
    <property type="entry name" value="Flavin prenyltransferase UbiX"/>
    <property type="match status" value="1"/>
</dbReference>
<comment type="caution">
    <text evidence="9">The sequence shown here is derived from an EMBL/GenBank/DDBJ whole genome shotgun (WGS) entry which is preliminary data.</text>
</comment>
<evidence type="ECO:0000259" key="8">
    <source>
        <dbReference type="Pfam" id="PF02441"/>
    </source>
</evidence>
<evidence type="ECO:0000256" key="7">
    <source>
        <dbReference type="HAMAP-Rule" id="MF_01984"/>
    </source>
</evidence>
<keyword evidence="10" id="KW-1185">Reference proteome</keyword>
<dbReference type="NCBIfam" id="TIGR00421">
    <property type="entry name" value="ubiX_pad"/>
    <property type="match status" value="1"/>
</dbReference>
<evidence type="ECO:0000256" key="1">
    <source>
        <dbReference type="ARBA" id="ARBA00022602"/>
    </source>
</evidence>
<dbReference type="InterPro" id="IPR003382">
    <property type="entry name" value="Flavoprotein"/>
</dbReference>
<dbReference type="InterPro" id="IPR004507">
    <property type="entry name" value="UbiX-like"/>
</dbReference>
<dbReference type="EMBL" id="ALQA01000001">
    <property type="protein sequence ID" value="EJZ12902.1"/>
    <property type="molecule type" value="Genomic_DNA"/>
</dbReference>
<proteinExistence type="inferred from homology"/>
<dbReference type="InterPro" id="IPR036551">
    <property type="entry name" value="Flavin_trans-like"/>
</dbReference>
<dbReference type="AlphaFoldDB" id="K0V0L5"/>
<comment type="catalytic activity">
    <reaction evidence="5 7">
        <text>dimethylallyl phosphate + FMNH2 = prenylated FMNH2 + phosphate</text>
        <dbReference type="Rhea" id="RHEA:37743"/>
        <dbReference type="ChEBI" id="CHEBI:43474"/>
        <dbReference type="ChEBI" id="CHEBI:57618"/>
        <dbReference type="ChEBI" id="CHEBI:87467"/>
        <dbReference type="ChEBI" id="CHEBI:88052"/>
        <dbReference type="EC" id="2.5.1.129"/>
    </reaction>
</comment>
<dbReference type="GO" id="GO:0016831">
    <property type="term" value="F:carboxy-lyase activity"/>
    <property type="evidence" value="ECO:0007669"/>
    <property type="project" value="TreeGrafter"/>
</dbReference>
<keyword evidence="1 7" id="KW-0637">Prenyltransferase</keyword>
<feature type="binding site" evidence="7">
    <location>
        <begin position="84"/>
        <end position="87"/>
    </location>
    <ligand>
        <name>FMN</name>
        <dbReference type="ChEBI" id="CHEBI:58210"/>
    </ligand>
</feature>